<dbReference type="InterPro" id="IPR000304">
    <property type="entry name" value="Pyrroline-COOH_reductase"/>
</dbReference>
<dbReference type="EMBL" id="CABFNS010000837">
    <property type="protein sequence ID" value="VUC31949.1"/>
    <property type="molecule type" value="Genomic_DNA"/>
</dbReference>
<dbReference type="HAMAP" id="MF_01925">
    <property type="entry name" value="P5C_reductase"/>
    <property type="match status" value="1"/>
</dbReference>
<comment type="caution">
    <text evidence="5">The sequence shown here is derived from an EMBL/GenBank/DDBJ whole genome shotgun (WGS) entry which is preliminary data.</text>
</comment>
<protein>
    <recommendedName>
        <fullName evidence="7">Pyrroline-5-carboxylate reductase</fullName>
    </recommendedName>
</protein>
<keyword evidence="6" id="KW-1185">Reference proteome</keyword>
<dbReference type="InterPro" id="IPR033379">
    <property type="entry name" value="Acid_Pase_AS"/>
</dbReference>
<evidence type="ECO:0000259" key="3">
    <source>
        <dbReference type="Pfam" id="PF03807"/>
    </source>
</evidence>
<evidence type="ECO:0000313" key="6">
    <source>
        <dbReference type="Proteomes" id="UP000766486"/>
    </source>
</evidence>
<evidence type="ECO:0000259" key="4">
    <source>
        <dbReference type="Pfam" id="PF14748"/>
    </source>
</evidence>
<comment type="similarity">
    <text evidence="2">Belongs to the pyrroline-5-carboxylate reductase family.</text>
</comment>
<feature type="domain" description="Pyrroline-5-carboxylate reductase dimerisation" evidence="4">
    <location>
        <begin position="193"/>
        <end position="295"/>
    </location>
</feature>
<dbReference type="InterPro" id="IPR028939">
    <property type="entry name" value="P5C_Rdtase_cat_N"/>
</dbReference>
<sequence>MPTPKHFNLGILGCGQMGTAILSGIVKKKSDAQSGTSEWEIKHVFVSVKSAASATQLREQFAEHAAFITIFHGDNVAASEGSDVVILGFKHTYMGPILGAPGLRQALEGKTLISVLPGKSTQATLSAVVGEEVLGDGQEHSGITVVRTMPNLAAREGASMTIVAAATSESSQQAVNVTKWVLDHVGKTQEIPEAQFDLIGSLVGCSGAMFTIAIDGLLDASVAGGLKRSEALSMTTQSLLGLVRLLEQGSSPSNIREEVSSPGGSTIKSLMELERHGVRTAFSSALDVAGERAREIGSKEEK</sequence>
<dbReference type="Pfam" id="PF03807">
    <property type="entry name" value="F420_oxidored"/>
    <property type="match status" value="1"/>
</dbReference>
<gene>
    <name evidence="5" type="ORF">CLO192961_LOCUS315803</name>
</gene>
<dbReference type="PANTHER" id="PTHR11645">
    <property type="entry name" value="PYRROLINE-5-CARBOXYLATE REDUCTASE"/>
    <property type="match status" value="1"/>
</dbReference>
<dbReference type="Proteomes" id="UP000766486">
    <property type="component" value="Unassembled WGS sequence"/>
</dbReference>
<dbReference type="PIRSF" id="PIRSF000193">
    <property type="entry name" value="Pyrrol-5-carb_rd"/>
    <property type="match status" value="1"/>
</dbReference>
<comment type="similarity">
    <text evidence="1">Belongs to the histidine acid phosphatase family.</text>
</comment>
<dbReference type="SUPFAM" id="SSF51735">
    <property type="entry name" value="NAD(P)-binding Rossmann-fold domains"/>
    <property type="match status" value="1"/>
</dbReference>
<feature type="domain" description="Pyrroline-5-carboxylate reductase catalytic N-terminal" evidence="3">
    <location>
        <begin position="9"/>
        <end position="117"/>
    </location>
</feature>
<name>A0ABY6UMV2_BIOOC</name>
<reference evidence="5 6" key="1">
    <citation type="submission" date="2019-06" db="EMBL/GenBank/DDBJ databases">
        <authorList>
            <person name="Broberg M."/>
        </authorList>
    </citation>
    <scope>NUCLEOTIDE SEQUENCE [LARGE SCALE GENOMIC DNA]</scope>
</reference>
<dbReference type="Gene3D" id="3.40.50.720">
    <property type="entry name" value="NAD(P)-binding Rossmann-like Domain"/>
    <property type="match status" value="1"/>
</dbReference>
<dbReference type="InterPro" id="IPR008927">
    <property type="entry name" value="6-PGluconate_DH-like_C_sf"/>
</dbReference>
<dbReference type="Pfam" id="PF14748">
    <property type="entry name" value="P5CR_dimer"/>
    <property type="match status" value="1"/>
</dbReference>
<evidence type="ECO:0000313" key="5">
    <source>
        <dbReference type="EMBL" id="VUC31949.1"/>
    </source>
</evidence>
<organism evidence="5 6">
    <name type="scientific">Bionectria ochroleuca</name>
    <name type="common">Gliocladium roseum</name>
    <dbReference type="NCBI Taxonomy" id="29856"/>
    <lineage>
        <taxon>Eukaryota</taxon>
        <taxon>Fungi</taxon>
        <taxon>Dikarya</taxon>
        <taxon>Ascomycota</taxon>
        <taxon>Pezizomycotina</taxon>
        <taxon>Sordariomycetes</taxon>
        <taxon>Hypocreomycetidae</taxon>
        <taxon>Hypocreales</taxon>
        <taxon>Bionectriaceae</taxon>
        <taxon>Clonostachys</taxon>
    </lineage>
</organism>
<proteinExistence type="inferred from homology"/>
<dbReference type="InterPro" id="IPR036291">
    <property type="entry name" value="NAD(P)-bd_dom_sf"/>
</dbReference>
<dbReference type="PROSITE" id="PS00616">
    <property type="entry name" value="HIS_ACID_PHOSPHAT_1"/>
    <property type="match status" value="1"/>
</dbReference>
<dbReference type="SUPFAM" id="SSF48179">
    <property type="entry name" value="6-phosphogluconate dehydrogenase C-terminal domain-like"/>
    <property type="match status" value="1"/>
</dbReference>
<dbReference type="PANTHER" id="PTHR11645:SF65">
    <property type="entry name" value="HYPOTHETICAL PYRROLINE-5-CARBOXYLATE REDUCTASE (EUROFUNG)"/>
    <property type="match status" value="1"/>
</dbReference>
<dbReference type="Gene3D" id="1.10.3730.10">
    <property type="entry name" value="ProC C-terminal domain-like"/>
    <property type="match status" value="1"/>
</dbReference>
<evidence type="ECO:0000256" key="1">
    <source>
        <dbReference type="ARBA" id="ARBA00005375"/>
    </source>
</evidence>
<dbReference type="InterPro" id="IPR029036">
    <property type="entry name" value="P5CR_dimer"/>
</dbReference>
<evidence type="ECO:0008006" key="7">
    <source>
        <dbReference type="Google" id="ProtNLM"/>
    </source>
</evidence>
<accession>A0ABY6UMV2</accession>
<evidence type="ECO:0000256" key="2">
    <source>
        <dbReference type="ARBA" id="ARBA00005525"/>
    </source>
</evidence>